<dbReference type="InterPro" id="IPR036378">
    <property type="entry name" value="FAS1_dom_sf"/>
</dbReference>
<dbReference type="GO" id="GO:0050839">
    <property type="term" value="F:cell adhesion molecule binding"/>
    <property type="evidence" value="ECO:0007669"/>
    <property type="project" value="TreeGrafter"/>
</dbReference>
<keyword evidence="1" id="KW-0732">Signal</keyword>
<dbReference type="STRING" id="283909.R7TKU5"/>
<feature type="domain" description="FAS1" evidence="2">
    <location>
        <begin position="211"/>
        <end position="353"/>
    </location>
</feature>
<reference evidence="4" key="3">
    <citation type="submission" date="2015-06" db="UniProtKB">
        <authorList>
            <consortium name="EnsemblMetazoa"/>
        </authorList>
    </citation>
    <scope>IDENTIFICATION</scope>
</reference>
<sequence>MQLRWLCLFVIVTLALTIVTAYGRRGRPRQRLFLKRMHRGNHDRRIVWPPTAKFLSWKSYQRNANNENRGAPWPGTTWTNLGFRNNAPTPINRDALFGPEKIFKTWRRKKLQSKARRRNKGWHWMVNATRHHSLWDGPNVCPRVTEEYNETNYQTPAINMRWCFSGIKAQYCHVTEKFRNKKMARITSYIYECCIGHTRTSGQKGCPIEYEVNDLLTTARKLNGTRFVEAFETLGLDEIISEGNFTILMPVNEAFGKEASLNGLQNIVMVGDAKSETADALKDVLAGHIIPGRHVTYLQTMHDSLVPTEHDGGFVRFNKFSFSKPMVTVNCVPILSSDRIASNGVIHVVKDLLIPAQRTLIDLISTDPRLNFYTRLLLAYDLAGSLDTPGKSTIFAPTDDAFEELHPDFQEILLGPTGDKSLNEYLVKEHIIAGVGCASGLVQNISHRFGENVILNRDENDTILVNDAKILSADIMATNGVLHIIDKKTNFTSNEALTSFIKSLIVENPSHSTNRFQGSLRVVGTNKTIIISTTKCSRNHQSAQCLPIVSHMDKKVCGGHKAITITRLFTPSSLNILEVLEADERFHTTLNLLKKTNLTDYIMNSDQPITLFAPVNEIWRRFQNIYPATTIDTYAQILKGHIFDDIYCEYHRRWYSCLPVGMDVTAPINPLPNLPYENLAMGDIGTMATNGVVHALKESLLPKTIRRRETL</sequence>
<dbReference type="GO" id="GO:0005615">
    <property type="term" value="C:extracellular space"/>
    <property type="evidence" value="ECO:0007669"/>
    <property type="project" value="TreeGrafter"/>
</dbReference>
<organism evidence="3">
    <name type="scientific">Capitella teleta</name>
    <name type="common">Polychaete worm</name>
    <dbReference type="NCBI Taxonomy" id="283909"/>
    <lineage>
        <taxon>Eukaryota</taxon>
        <taxon>Metazoa</taxon>
        <taxon>Spiralia</taxon>
        <taxon>Lophotrochozoa</taxon>
        <taxon>Annelida</taxon>
        <taxon>Polychaeta</taxon>
        <taxon>Sedentaria</taxon>
        <taxon>Scolecida</taxon>
        <taxon>Capitellidae</taxon>
        <taxon>Capitella</taxon>
    </lineage>
</organism>
<dbReference type="GO" id="GO:0030198">
    <property type="term" value="P:extracellular matrix organization"/>
    <property type="evidence" value="ECO:0007669"/>
    <property type="project" value="TreeGrafter"/>
</dbReference>
<dbReference type="SUPFAM" id="SSF82153">
    <property type="entry name" value="FAS1 domain"/>
    <property type="match status" value="3"/>
</dbReference>
<dbReference type="EMBL" id="AMQN01013670">
    <property type="status" value="NOT_ANNOTATED_CDS"/>
    <property type="molecule type" value="Genomic_DNA"/>
</dbReference>
<dbReference type="GO" id="GO:0031012">
    <property type="term" value="C:extracellular matrix"/>
    <property type="evidence" value="ECO:0007669"/>
    <property type="project" value="TreeGrafter"/>
</dbReference>
<dbReference type="OrthoDB" id="286301at2759"/>
<dbReference type="SMART" id="SM00554">
    <property type="entry name" value="FAS1"/>
    <property type="match status" value="3"/>
</dbReference>
<dbReference type="PANTHER" id="PTHR10900">
    <property type="entry name" value="PERIOSTIN-RELATED"/>
    <property type="match status" value="1"/>
</dbReference>
<accession>R7TKU5</accession>
<reference evidence="3 5" key="2">
    <citation type="journal article" date="2013" name="Nature">
        <title>Insights into bilaterian evolution from three spiralian genomes.</title>
        <authorList>
            <person name="Simakov O."/>
            <person name="Marletaz F."/>
            <person name="Cho S.J."/>
            <person name="Edsinger-Gonzales E."/>
            <person name="Havlak P."/>
            <person name="Hellsten U."/>
            <person name="Kuo D.H."/>
            <person name="Larsson T."/>
            <person name="Lv J."/>
            <person name="Arendt D."/>
            <person name="Savage R."/>
            <person name="Osoegawa K."/>
            <person name="de Jong P."/>
            <person name="Grimwood J."/>
            <person name="Chapman J.A."/>
            <person name="Shapiro H."/>
            <person name="Aerts A."/>
            <person name="Otillar R.P."/>
            <person name="Terry A.Y."/>
            <person name="Boore J.L."/>
            <person name="Grigoriev I.V."/>
            <person name="Lindberg D.R."/>
            <person name="Seaver E.C."/>
            <person name="Weisblat D.A."/>
            <person name="Putnam N.H."/>
            <person name="Rokhsar D.S."/>
        </authorList>
    </citation>
    <scope>NUCLEOTIDE SEQUENCE</scope>
    <source>
        <strain evidence="3 5">I ESC-2004</strain>
    </source>
</reference>
<keyword evidence="5" id="KW-1185">Reference proteome</keyword>
<dbReference type="InterPro" id="IPR000782">
    <property type="entry name" value="FAS1_domain"/>
</dbReference>
<feature type="domain" description="FAS1" evidence="2">
    <location>
        <begin position="357"/>
        <end position="489"/>
    </location>
</feature>
<dbReference type="FunCoup" id="R7TKU5">
    <property type="interactions" value="66"/>
</dbReference>
<evidence type="ECO:0000313" key="4">
    <source>
        <dbReference type="EnsemblMetazoa" id="CapteP202446"/>
    </source>
</evidence>
<dbReference type="Proteomes" id="UP000014760">
    <property type="component" value="Unassembled WGS sequence"/>
</dbReference>
<gene>
    <name evidence="3" type="ORF">CAPTEDRAFT_202446</name>
</gene>
<name>R7TKU5_CAPTE</name>
<evidence type="ECO:0000259" key="2">
    <source>
        <dbReference type="PROSITE" id="PS50213"/>
    </source>
</evidence>
<dbReference type="HOGENOM" id="CLU_017611_0_0_1"/>
<dbReference type="PANTHER" id="PTHR10900:SF77">
    <property type="entry name" value="FI19380P1"/>
    <property type="match status" value="1"/>
</dbReference>
<evidence type="ECO:0000313" key="5">
    <source>
        <dbReference type="Proteomes" id="UP000014760"/>
    </source>
</evidence>
<dbReference type="Gene3D" id="2.30.180.10">
    <property type="entry name" value="FAS1 domain"/>
    <property type="match status" value="3"/>
</dbReference>
<evidence type="ECO:0000313" key="3">
    <source>
        <dbReference type="EMBL" id="ELT91725.1"/>
    </source>
</evidence>
<feature type="domain" description="FAS1" evidence="2">
    <location>
        <begin position="573"/>
        <end position="700"/>
    </location>
</feature>
<reference evidence="5" key="1">
    <citation type="submission" date="2012-12" db="EMBL/GenBank/DDBJ databases">
        <authorList>
            <person name="Hellsten U."/>
            <person name="Grimwood J."/>
            <person name="Chapman J.A."/>
            <person name="Shapiro H."/>
            <person name="Aerts A."/>
            <person name="Otillar R.P."/>
            <person name="Terry A.Y."/>
            <person name="Boore J.L."/>
            <person name="Simakov O."/>
            <person name="Marletaz F."/>
            <person name="Cho S.-J."/>
            <person name="Edsinger-Gonzales E."/>
            <person name="Havlak P."/>
            <person name="Kuo D.-H."/>
            <person name="Larsson T."/>
            <person name="Lv J."/>
            <person name="Arendt D."/>
            <person name="Savage R."/>
            <person name="Osoegawa K."/>
            <person name="de Jong P."/>
            <person name="Lindberg D.R."/>
            <person name="Seaver E.C."/>
            <person name="Weisblat D.A."/>
            <person name="Putnam N.H."/>
            <person name="Grigoriev I.V."/>
            <person name="Rokhsar D.S."/>
        </authorList>
    </citation>
    <scope>NUCLEOTIDE SEQUENCE</scope>
    <source>
        <strain evidence="5">I ESC-2004</strain>
    </source>
</reference>
<dbReference type="AlphaFoldDB" id="R7TKU5"/>
<dbReference type="OMA" id="PNIVDHA"/>
<proteinExistence type="predicted"/>
<feature type="chain" id="PRO_5008787106" description="FAS1 domain-containing protein" evidence="1">
    <location>
        <begin position="22"/>
        <end position="711"/>
    </location>
</feature>
<evidence type="ECO:0000256" key="1">
    <source>
        <dbReference type="SAM" id="SignalP"/>
    </source>
</evidence>
<dbReference type="EMBL" id="KB310381">
    <property type="protein sequence ID" value="ELT91725.1"/>
    <property type="molecule type" value="Genomic_DNA"/>
</dbReference>
<dbReference type="GO" id="GO:0007155">
    <property type="term" value="P:cell adhesion"/>
    <property type="evidence" value="ECO:0007669"/>
    <property type="project" value="TreeGrafter"/>
</dbReference>
<dbReference type="EnsemblMetazoa" id="CapteT202446">
    <property type="protein sequence ID" value="CapteP202446"/>
    <property type="gene ID" value="CapteG202446"/>
</dbReference>
<dbReference type="PROSITE" id="PS50213">
    <property type="entry name" value="FAS1"/>
    <property type="match status" value="3"/>
</dbReference>
<dbReference type="InterPro" id="IPR050904">
    <property type="entry name" value="Adhesion/Biosynth-related"/>
</dbReference>
<protein>
    <recommendedName>
        <fullName evidence="2">FAS1 domain-containing protein</fullName>
    </recommendedName>
</protein>
<dbReference type="Pfam" id="PF02469">
    <property type="entry name" value="Fasciclin"/>
    <property type="match status" value="3"/>
</dbReference>
<feature type="signal peptide" evidence="1">
    <location>
        <begin position="1"/>
        <end position="21"/>
    </location>
</feature>